<dbReference type="EMBL" id="AZBU02000011">
    <property type="protein sequence ID" value="TKR60770.1"/>
    <property type="molecule type" value="Genomic_DNA"/>
</dbReference>
<sequence>MGTEASIGTSMYKIERDNATGLITGFKFAILQFVLVHTDKEVMYAWEDKVGLMISCRYLNLTLHQAMEVIKSNKYNFIRVDMASDNLVGKEVKRMGTETAPMLVLALGALLVFVIGCSFRLDLNL</sequence>
<keyword evidence="1" id="KW-0812">Transmembrane</keyword>
<reference evidence="2 3" key="2">
    <citation type="journal article" date="2019" name="G3 (Bethesda)">
        <title>Hybrid Assembly of the Genome of the Entomopathogenic Nematode Steinernema carpocapsae Identifies the X-Chromosome.</title>
        <authorList>
            <person name="Serra L."/>
            <person name="Macchietto M."/>
            <person name="Macias-Munoz A."/>
            <person name="McGill C.J."/>
            <person name="Rodriguez I.M."/>
            <person name="Rodriguez B."/>
            <person name="Murad R."/>
            <person name="Mortazavi A."/>
        </authorList>
    </citation>
    <scope>NUCLEOTIDE SEQUENCE [LARGE SCALE GENOMIC DNA]</scope>
    <source>
        <strain evidence="2 3">ALL</strain>
    </source>
</reference>
<proteinExistence type="predicted"/>
<accession>A0A4U5LX47</accession>
<organism evidence="2 3">
    <name type="scientific">Steinernema carpocapsae</name>
    <name type="common">Entomopathogenic nematode</name>
    <dbReference type="NCBI Taxonomy" id="34508"/>
    <lineage>
        <taxon>Eukaryota</taxon>
        <taxon>Metazoa</taxon>
        <taxon>Ecdysozoa</taxon>
        <taxon>Nematoda</taxon>
        <taxon>Chromadorea</taxon>
        <taxon>Rhabditida</taxon>
        <taxon>Tylenchina</taxon>
        <taxon>Panagrolaimomorpha</taxon>
        <taxon>Strongyloidoidea</taxon>
        <taxon>Steinernematidae</taxon>
        <taxon>Steinernema</taxon>
    </lineage>
</organism>
<keyword evidence="1" id="KW-0472">Membrane</keyword>
<dbReference type="Proteomes" id="UP000298663">
    <property type="component" value="Unassembled WGS sequence"/>
</dbReference>
<evidence type="ECO:0000256" key="1">
    <source>
        <dbReference type="SAM" id="Phobius"/>
    </source>
</evidence>
<comment type="caution">
    <text evidence="2">The sequence shown here is derived from an EMBL/GenBank/DDBJ whole genome shotgun (WGS) entry which is preliminary data.</text>
</comment>
<evidence type="ECO:0000313" key="2">
    <source>
        <dbReference type="EMBL" id="TKR60770.1"/>
    </source>
</evidence>
<feature type="transmembrane region" description="Helical" evidence="1">
    <location>
        <begin position="100"/>
        <end position="121"/>
    </location>
</feature>
<protein>
    <submittedName>
        <fullName evidence="2">Uncharacterized protein</fullName>
    </submittedName>
</protein>
<keyword evidence="3" id="KW-1185">Reference proteome</keyword>
<keyword evidence="1" id="KW-1133">Transmembrane helix</keyword>
<name>A0A4U5LX47_STECR</name>
<reference evidence="2 3" key="1">
    <citation type="journal article" date="2015" name="Genome Biol.">
        <title>Comparative genomics of Steinernema reveals deeply conserved gene regulatory networks.</title>
        <authorList>
            <person name="Dillman A.R."/>
            <person name="Macchietto M."/>
            <person name="Porter C.F."/>
            <person name="Rogers A."/>
            <person name="Williams B."/>
            <person name="Antoshechkin I."/>
            <person name="Lee M.M."/>
            <person name="Goodwin Z."/>
            <person name="Lu X."/>
            <person name="Lewis E.E."/>
            <person name="Goodrich-Blair H."/>
            <person name="Stock S.P."/>
            <person name="Adams B.J."/>
            <person name="Sternberg P.W."/>
            <person name="Mortazavi A."/>
        </authorList>
    </citation>
    <scope>NUCLEOTIDE SEQUENCE [LARGE SCALE GENOMIC DNA]</scope>
    <source>
        <strain evidence="2 3">ALL</strain>
    </source>
</reference>
<evidence type="ECO:0000313" key="3">
    <source>
        <dbReference type="Proteomes" id="UP000298663"/>
    </source>
</evidence>
<gene>
    <name evidence="2" type="ORF">L596_027965</name>
</gene>
<dbReference type="AlphaFoldDB" id="A0A4U5LX47"/>